<dbReference type="Proteomes" id="UP001211065">
    <property type="component" value="Unassembled WGS sequence"/>
</dbReference>
<gene>
    <name evidence="1" type="ORF">HK099_000226</name>
</gene>
<sequence length="130" mass="15405">MNKLSDNDCFPFILYDIEKNINYNNPPLHLTIDKQLYPQCFITFEKFVELCKTFTTCLNLELSDLAVIFTNLDADRDFKLRWPEIVGTNNSLNAKDEVRKDQWLFESVVELRKREVEFLKNHKNAITLNL</sequence>
<dbReference type="EMBL" id="JADGJW010000104">
    <property type="protein sequence ID" value="KAJ3224115.1"/>
    <property type="molecule type" value="Genomic_DNA"/>
</dbReference>
<protein>
    <submittedName>
        <fullName evidence="1">Uncharacterized protein</fullName>
    </submittedName>
</protein>
<evidence type="ECO:0000313" key="2">
    <source>
        <dbReference type="Proteomes" id="UP001211065"/>
    </source>
</evidence>
<evidence type="ECO:0000313" key="1">
    <source>
        <dbReference type="EMBL" id="KAJ3224115.1"/>
    </source>
</evidence>
<keyword evidence="2" id="KW-1185">Reference proteome</keyword>
<organism evidence="1 2">
    <name type="scientific">Clydaea vesicula</name>
    <dbReference type="NCBI Taxonomy" id="447962"/>
    <lineage>
        <taxon>Eukaryota</taxon>
        <taxon>Fungi</taxon>
        <taxon>Fungi incertae sedis</taxon>
        <taxon>Chytridiomycota</taxon>
        <taxon>Chytridiomycota incertae sedis</taxon>
        <taxon>Chytridiomycetes</taxon>
        <taxon>Lobulomycetales</taxon>
        <taxon>Lobulomycetaceae</taxon>
        <taxon>Clydaea</taxon>
    </lineage>
</organism>
<reference evidence="1" key="1">
    <citation type="submission" date="2020-05" db="EMBL/GenBank/DDBJ databases">
        <title>Phylogenomic resolution of chytrid fungi.</title>
        <authorList>
            <person name="Stajich J.E."/>
            <person name="Amses K."/>
            <person name="Simmons R."/>
            <person name="Seto K."/>
            <person name="Myers J."/>
            <person name="Bonds A."/>
            <person name="Quandt C.A."/>
            <person name="Barry K."/>
            <person name="Liu P."/>
            <person name="Grigoriev I."/>
            <person name="Longcore J.E."/>
            <person name="James T.Y."/>
        </authorList>
    </citation>
    <scope>NUCLEOTIDE SEQUENCE</scope>
    <source>
        <strain evidence="1">JEL0476</strain>
    </source>
</reference>
<accession>A0AAD5U5Z0</accession>
<dbReference type="AlphaFoldDB" id="A0AAD5U5Z0"/>
<proteinExistence type="predicted"/>
<name>A0AAD5U5Z0_9FUNG</name>
<comment type="caution">
    <text evidence="1">The sequence shown here is derived from an EMBL/GenBank/DDBJ whole genome shotgun (WGS) entry which is preliminary data.</text>
</comment>